<comment type="similarity">
    <text evidence="1">Belongs to the LytR/CpsA/Psr (LCP) family.</text>
</comment>
<evidence type="ECO:0000259" key="5">
    <source>
        <dbReference type="Pfam" id="PF03816"/>
    </source>
</evidence>
<feature type="domain" description="Cell envelope-related transcriptional attenuator" evidence="5">
    <location>
        <begin position="208"/>
        <end position="353"/>
    </location>
</feature>
<evidence type="ECO:0000256" key="4">
    <source>
        <dbReference type="SAM" id="SignalP"/>
    </source>
</evidence>
<sequence>MENRRSQVIVVSTRAVGAVSALCVVVGASRPASATGPYRPLSRPPLHSGVQNRPNLPHGQAPRVPGAGGPGGKGSNGTGSNTGWPFDGSGNSNGYNGNAYPGEPAPLPPQPAARPPKRRKHRARRFLATIAVLLVVVVAATAGYAVYSYQRFVSGVTHVEAIAASAFADIDGDDQNILLVGDDHRPADSTPQELAQMGTGLDGGSTSTDTMMVLHLPADGSAATLVSLPRDSWVDIDGYGTNKLNAAFAFGSSEGDAATGAQLLISTVQNVTGLRIDHYVRVSMLGFYNLVDALGPVDVCLNNAVDDPYSTLSLPAGVSTLNAQQALAFVRQRHGLPNGDLDRQVRQQYFLSVEARTIASPATLLNPGRLTNVLDAASSAIETDPDLNFIDIGLKLQRVGADDLASATVPIAGTPLIWSGGNQVSIVELDTATMPSFIAAIVGQSDDYTASTASMPADVAVSVLNGSGVSGAAAETTETLAGMGFVTGAAASTDDRTVSTIEYPPGMESAAKAVAAALPGATVSASAFVDGVTVVIGANGLEVPIEAPAAGSGTTASGDDAVVVPEAEPESGTDEGAGTTSYAAGACIN</sequence>
<evidence type="ECO:0000256" key="3">
    <source>
        <dbReference type="SAM" id="Phobius"/>
    </source>
</evidence>
<feature type="region of interest" description="Disordered" evidence="2">
    <location>
        <begin position="31"/>
        <end position="120"/>
    </location>
</feature>
<dbReference type="Pfam" id="PF03816">
    <property type="entry name" value="LytR_cpsA_psr"/>
    <property type="match status" value="1"/>
</dbReference>
<keyword evidence="3" id="KW-0812">Transmembrane</keyword>
<feature type="domain" description="LytR/CpsA/Psr regulator C-terminal" evidence="6">
    <location>
        <begin position="458"/>
        <end position="538"/>
    </location>
</feature>
<protein>
    <submittedName>
        <fullName evidence="7">LytR family transcriptional attenuator</fullName>
    </submittedName>
</protein>
<gene>
    <name evidence="7" type="ORF">B0I08_10937</name>
</gene>
<evidence type="ECO:0000313" key="8">
    <source>
        <dbReference type="Proteomes" id="UP000237983"/>
    </source>
</evidence>
<feature type="transmembrane region" description="Helical" evidence="3">
    <location>
        <begin position="126"/>
        <end position="147"/>
    </location>
</feature>
<dbReference type="PANTHER" id="PTHR33392:SF6">
    <property type="entry name" value="POLYISOPRENYL-TEICHOIC ACID--PEPTIDOGLYCAN TEICHOIC ACID TRANSFERASE TAGU"/>
    <property type="match status" value="1"/>
</dbReference>
<dbReference type="Gene3D" id="3.40.630.190">
    <property type="entry name" value="LCP protein"/>
    <property type="match status" value="1"/>
</dbReference>
<feature type="compositionally biased region" description="Pro residues" evidence="2">
    <location>
        <begin position="103"/>
        <end position="114"/>
    </location>
</feature>
<comment type="caution">
    <text evidence="7">The sequence shown here is derived from an EMBL/GenBank/DDBJ whole genome shotgun (WGS) entry which is preliminary data.</text>
</comment>
<dbReference type="NCBIfam" id="TIGR00350">
    <property type="entry name" value="lytR_cpsA_psr"/>
    <property type="match status" value="1"/>
</dbReference>
<reference evidence="7 8" key="1">
    <citation type="submission" date="2018-03" db="EMBL/GenBank/DDBJ databases">
        <title>Genomic Encyclopedia of Type Strains, Phase III (KMG-III): the genomes of soil and plant-associated and newly described type strains.</title>
        <authorList>
            <person name="Whitman W."/>
        </authorList>
    </citation>
    <scope>NUCLEOTIDE SEQUENCE [LARGE SCALE GENOMIC DNA]</scope>
    <source>
        <strain evidence="7 8">CGMCC 1.12484</strain>
    </source>
</reference>
<evidence type="ECO:0000313" key="7">
    <source>
        <dbReference type="EMBL" id="PRY65889.1"/>
    </source>
</evidence>
<dbReference type="EMBL" id="PVTL01000009">
    <property type="protein sequence ID" value="PRY65889.1"/>
    <property type="molecule type" value="Genomic_DNA"/>
</dbReference>
<dbReference type="OrthoDB" id="9782542at2"/>
<feature type="signal peptide" evidence="4">
    <location>
        <begin position="1"/>
        <end position="34"/>
    </location>
</feature>
<accession>A0A2T0V6S5</accession>
<dbReference type="PANTHER" id="PTHR33392">
    <property type="entry name" value="POLYISOPRENYL-TEICHOIC ACID--PEPTIDOGLYCAN TEICHOIC ACID TRANSFERASE TAGU"/>
    <property type="match status" value="1"/>
</dbReference>
<evidence type="ECO:0000256" key="2">
    <source>
        <dbReference type="SAM" id="MobiDB-lite"/>
    </source>
</evidence>
<dbReference type="Proteomes" id="UP000237983">
    <property type="component" value="Unassembled WGS sequence"/>
</dbReference>
<feature type="compositionally biased region" description="Gly residues" evidence="2">
    <location>
        <begin position="66"/>
        <end position="77"/>
    </location>
</feature>
<dbReference type="Pfam" id="PF13399">
    <property type="entry name" value="LytR_C"/>
    <property type="match status" value="1"/>
</dbReference>
<evidence type="ECO:0000256" key="1">
    <source>
        <dbReference type="ARBA" id="ARBA00006068"/>
    </source>
</evidence>
<keyword evidence="3" id="KW-0472">Membrane</keyword>
<organism evidence="7 8">
    <name type="scientific">Glaciihabitans tibetensis</name>
    <dbReference type="NCBI Taxonomy" id="1266600"/>
    <lineage>
        <taxon>Bacteria</taxon>
        <taxon>Bacillati</taxon>
        <taxon>Actinomycetota</taxon>
        <taxon>Actinomycetes</taxon>
        <taxon>Micrococcales</taxon>
        <taxon>Microbacteriaceae</taxon>
        <taxon>Glaciihabitans</taxon>
    </lineage>
</organism>
<keyword evidence="8" id="KW-1185">Reference proteome</keyword>
<evidence type="ECO:0000259" key="6">
    <source>
        <dbReference type="Pfam" id="PF13399"/>
    </source>
</evidence>
<dbReference type="AlphaFoldDB" id="A0A2T0V6S5"/>
<dbReference type="InterPro" id="IPR004474">
    <property type="entry name" value="LytR_CpsA_psr"/>
</dbReference>
<dbReference type="Gene3D" id="3.30.70.2390">
    <property type="match status" value="1"/>
</dbReference>
<dbReference type="InterPro" id="IPR027381">
    <property type="entry name" value="LytR/CpsA/Psr_C"/>
</dbReference>
<proteinExistence type="inferred from homology"/>
<dbReference type="InterPro" id="IPR050922">
    <property type="entry name" value="LytR/CpsA/Psr_CW_biosynth"/>
</dbReference>
<name>A0A2T0V6S5_9MICO</name>
<keyword evidence="4" id="KW-0732">Signal</keyword>
<feature type="chain" id="PRO_5015665493" evidence="4">
    <location>
        <begin position="35"/>
        <end position="589"/>
    </location>
</feature>
<keyword evidence="3" id="KW-1133">Transmembrane helix</keyword>
<feature type="compositionally biased region" description="Low complexity" evidence="2">
    <location>
        <begin position="78"/>
        <end position="102"/>
    </location>
</feature>